<gene>
    <name evidence="1" type="ORF">F7725_015371</name>
</gene>
<comment type="caution">
    <text evidence="1">The sequence shown here is derived from an EMBL/GenBank/DDBJ whole genome shotgun (WGS) entry which is preliminary data.</text>
</comment>
<name>A0A7J5YHC0_DISMA</name>
<sequence>MLTEGPVVGVSIGTTPHGDRDAAAVGTGFCCQRCTVGGELLQAGEEAADGAVAVSPADQFTQTVRGGLNRVRGGLNRFRGGLNRVRGGLNWKWGQKVLRVTILCRVCFLFDLLHRKCYSRIPTSFSGWAWLIVIIFGHCRRITSAAELFPL</sequence>
<organism evidence="1 2">
    <name type="scientific">Dissostichus mawsoni</name>
    <name type="common">Antarctic cod</name>
    <dbReference type="NCBI Taxonomy" id="36200"/>
    <lineage>
        <taxon>Eukaryota</taxon>
        <taxon>Metazoa</taxon>
        <taxon>Chordata</taxon>
        <taxon>Craniata</taxon>
        <taxon>Vertebrata</taxon>
        <taxon>Euteleostomi</taxon>
        <taxon>Actinopterygii</taxon>
        <taxon>Neopterygii</taxon>
        <taxon>Teleostei</taxon>
        <taxon>Neoteleostei</taxon>
        <taxon>Acanthomorphata</taxon>
        <taxon>Eupercaria</taxon>
        <taxon>Perciformes</taxon>
        <taxon>Notothenioidei</taxon>
        <taxon>Nototheniidae</taxon>
        <taxon>Dissostichus</taxon>
    </lineage>
</organism>
<proteinExistence type="predicted"/>
<dbReference type="Proteomes" id="UP000518266">
    <property type="component" value="Unassembled WGS sequence"/>
</dbReference>
<protein>
    <submittedName>
        <fullName evidence="1">Uncharacterized protein</fullName>
    </submittedName>
</protein>
<keyword evidence="2" id="KW-1185">Reference proteome</keyword>
<dbReference type="AlphaFoldDB" id="A0A7J5YHC0"/>
<dbReference type="EMBL" id="JAAKFY010000012">
    <property type="protein sequence ID" value="KAF3848874.1"/>
    <property type="molecule type" value="Genomic_DNA"/>
</dbReference>
<evidence type="ECO:0000313" key="1">
    <source>
        <dbReference type="EMBL" id="KAF3848874.1"/>
    </source>
</evidence>
<dbReference type="OrthoDB" id="10601775at2759"/>
<reference evidence="1 2" key="1">
    <citation type="submission" date="2020-03" db="EMBL/GenBank/DDBJ databases">
        <title>Dissostichus mawsoni Genome sequencing and assembly.</title>
        <authorList>
            <person name="Park H."/>
        </authorList>
    </citation>
    <scope>NUCLEOTIDE SEQUENCE [LARGE SCALE GENOMIC DNA]</scope>
    <source>
        <strain evidence="1">DM0001</strain>
        <tissue evidence="1">Muscle</tissue>
    </source>
</reference>
<evidence type="ECO:0000313" key="2">
    <source>
        <dbReference type="Proteomes" id="UP000518266"/>
    </source>
</evidence>
<accession>A0A7J5YHC0</accession>